<keyword evidence="5 7" id="KW-0645">Protease</keyword>
<keyword evidence="6 7" id="KW-0378">Hydrolase</keyword>
<organism evidence="9 10">
    <name type="scientific">Streptomyces hazeniae</name>
    <dbReference type="NCBI Taxonomy" id="3075538"/>
    <lineage>
        <taxon>Bacteria</taxon>
        <taxon>Bacillati</taxon>
        <taxon>Actinomycetota</taxon>
        <taxon>Actinomycetes</taxon>
        <taxon>Kitasatosporales</taxon>
        <taxon>Streptomycetaceae</taxon>
        <taxon>Streptomyces</taxon>
    </lineage>
</organism>
<sequence>MAVLLVGAFVVQPYSIPSSSMAPTLKVGDRVLVNKLAYRFGDRPERGDVVVFDGRGSFLPSGTAGSGALSGLLRRFGSALGLSDPADTEYVKRVIGVGGDRVRCCDQRGRLVVNGEPLTETYLHPGDDSSAVRFDIRVPEGRLWVMGDHRSASRDSRDHLGLPGGGTVPLDRVIGRADWIAWPHDRWTTLSAGTKRAAREAGPHG</sequence>
<dbReference type="CDD" id="cd06530">
    <property type="entry name" value="S26_SPase_I"/>
    <property type="match status" value="1"/>
</dbReference>
<dbReference type="InterPro" id="IPR000223">
    <property type="entry name" value="Pept_S26A_signal_pept_1"/>
</dbReference>
<evidence type="ECO:0000256" key="1">
    <source>
        <dbReference type="ARBA" id="ARBA00000677"/>
    </source>
</evidence>
<dbReference type="Gene3D" id="2.10.109.10">
    <property type="entry name" value="Umud Fragment, subunit A"/>
    <property type="match status" value="1"/>
</dbReference>
<proteinExistence type="inferred from homology"/>
<gene>
    <name evidence="9" type="primary">lepB</name>
    <name evidence="9" type="ORF">RM572_08165</name>
</gene>
<comment type="catalytic activity">
    <reaction evidence="1 7">
        <text>Cleavage of hydrophobic, N-terminal signal or leader sequences from secreted and periplasmic proteins.</text>
        <dbReference type="EC" id="3.4.21.89"/>
    </reaction>
</comment>
<evidence type="ECO:0000313" key="9">
    <source>
        <dbReference type="EMBL" id="MDT0378751.1"/>
    </source>
</evidence>
<dbReference type="InterPro" id="IPR019756">
    <property type="entry name" value="Pept_S26A_signal_pept_1_Ser-AS"/>
</dbReference>
<evidence type="ECO:0000256" key="6">
    <source>
        <dbReference type="ARBA" id="ARBA00022801"/>
    </source>
</evidence>
<reference evidence="10" key="1">
    <citation type="submission" date="2023-07" db="EMBL/GenBank/DDBJ databases">
        <title>30 novel species of actinomycetes from the DSMZ collection.</title>
        <authorList>
            <person name="Nouioui I."/>
        </authorList>
    </citation>
    <scope>NUCLEOTIDE SEQUENCE [LARGE SCALE GENOMIC DNA]</scope>
    <source>
        <strain evidence="10">DSM 42041</strain>
    </source>
</reference>
<feature type="domain" description="Peptidase S26" evidence="8">
    <location>
        <begin position="2"/>
        <end position="182"/>
    </location>
</feature>
<accession>A0ABU2NP51</accession>
<dbReference type="NCBIfam" id="TIGR02227">
    <property type="entry name" value="sigpep_I_bact"/>
    <property type="match status" value="1"/>
</dbReference>
<evidence type="ECO:0000313" key="10">
    <source>
        <dbReference type="Proteomes" id="UP001183414"/>
    </source>
</evidence>
<protein>
    <recommendedName>
        <fullName evidence="4 7">Signal peptidase I</fullName>
        <ecNumber evidence="4 7">3.4.21.89</ecNumber>
    </recommendedName>
</protein>
<dbReference type="PROSITE" id="PS00761">
    <property type="entry name" value="SPASE_I_3"/>
    <property type="match status" value="1"/>
</dbReference>
<evidence type="ECO:0000259" key="8">
    <source>
        <dbReference type="Pfam" id="PF10502"/>
    </source>
</evidence>
<evidence type="ECO:0000256" key="2">
    <source>
        <dbReference type="ARBA" id="ARBA00004401"/>
    </source>
</evidence>
<dbReference type="InterPro" id="IPR036286">
    <property type="entry name" value="LexA/Signal_pep-like_sf"/>
</dbReference>
<evidence type="ECO:0000256" key="3">
    <source>
        <dbReference type="ARBA" id="ARBA00009370"/>
    </source>
</evidence>
<dbReference type="GO" id="GO:0009003">
    <property type="term" value="F:signal peptidase activity"/>
    <property type="evidence" value="ECO:0007669"/>
    <property type="project" value="UniProtKB-EC"/>
</dbReference>
<dbReference type="Pfam" id="PF10502">
    <property type="entry name" value="Peptidase_S26"/>
    <property type="match status" value="1"/>
</dbReference>
<comment type="caution">
    <text evidence="9">The sequence shown here is derived from an EMBL/GenBank/DDBJ whole genome shotgun (WGS) entry which is preliminary data.</text>
</comment>
<dbReference type="PANTHER" id="PTHR43390">
    <property type="entry name" value="SIGNAL PEPTIDASE I"/>
    <property type="match status" value="1"/>
</dbReference>
<dbReference type="PRINTS" id="PR00727">
    <property type="entry name" value="LEADERPTASE"/>
</dbReference>
<dbReference type="EMBL" id="JAVREQ010000005">
    <property type="protein sequence ID" value="MDT0378751.1"/>
    <property type="molecule type" value="Genomic_DNA"/>
</dbReference>
<evidence type="ECO:0000256" key="5">
    <source>
        <dbReference type="ARBA" id="ARBA00022670"/>
    </source>
</evidence>
<comment type="subcellular location">
    <subcellularLocation>
        <location evidence="2">Cell membrane</location>
        <topology evidence="2">Single-pass type II membrane protein</topology>
    </subcellularLocation>
    <subcellularLocation>
        <location evidence="7">Membrane</location>
        <topology evidence="7">Single-pass type II membrane protein</topology>
    </subcellularLocation>
</comment>
<comment type="similarity">
    <text evidence="3 7">Belongs to the peptidase S26 family.</text>
</comment>
<dbReference type="SUPFAM" id="SSF51306">
    <property type="entry name" value="LexA/Signal peptidase"/>
    <property type="match status" value="1"/>
</dbReference>
<evidence type="ECO:0000256" key="7">
    <source>
        <dbReference type="RuleBase" id="RU362042"/>
    </source>
</evidence>
<evidence type="ECO:0000256" key="4">
    <source>
        <dbReference type="ARBA" id="ARBA00013208"/>
    </source>
</evidence>
<dbReference type="InterPro" id="IPR019533">
    <property type="entry name" value="Peptidase_S26"/>
</dbReference>
<dbReference type="InterPro" id="IPR019758">
    <property type="entry name" value="Pept_S26A_signal_pept_1_CS"/>
</dbReference>
<dbReference type="EC" id="3.4.21.89" evidence="4 7"/>
<dbReference type="Proteomes" id="UP001183414">
    <property type="component" value="Unassembled WGS sequence"/>
</dbReference>
<name>A0ABU2NP51_9ACTN</name>
<dbReference type="PROSITE" id="PS00501">
    <property type="entry name" value="SPASE_I_1"/>
    <property type="match status" value="1"/>
</dbReference>
<dbReference type="PANTHER" id="PTHR43390:SF1">
    <property type="entry name" value="CHLOROPLAST PROCESSING PEPTIDASE"/>
    <property type="match status" value="1"/>
</dbReference>
<keyword evidence="10" id="KW-1185">Reference proteome</keyword>